<dbReference type="Proteomes" id="UP000297025">
    <property type="component" value="Chromosome"/>
</dbReference>
<evidence type="ECO:0000313" key="9">
    <source>
        <dbReference type="Proteomes" id="UP000630594"/>
    </source>
</evidence>
<dbReference type="GO" id="GO:0000976">
    <property type="term" value="F:transcription cis-regulatory region binding"/>
    <property type="evidence" value="ECO:0007669"/>
    <property type="project" value="TreeGrafter"/>
</dbReference>
<keyword evidence="2 4" id="KW-0238">DNA-binding</keyword>
<reference evidence="6" key="5">
    <citation type="submission" date="2024-05" db="EMBL/GenBank/DDBJ databases">
        <authorList>
            <person name="Sun Q."/>
            <person name="Sedlacek I."/>
        </authorList>
    </citation>
    <scope>NUCLEOTIDE SEQUENCE</scope>
    <source>
        <strain evidence="6">CCM 7403</strain>
    </source>
</reference>
<dbReference type="PROSITE" id="PS50977">
    <property type="entry name" value="HTH_TETR_2"/>
    <property type="match status" value="1"/>
</dbReference>
<protein>
    <submittedName>
        <fullName evidence="7">TetR family transcriptional regulator</fullName>
    </submittedName>
</protein>
<dbReference type="PANTHER" id="PTHR30055">
    <property type="entry name" value="HTH-TYPE TRANSCRIPTIONAL REGULATOR RUTR"/>
    <property type="match status" value="1"/>
</dbReference>
<dbReference type="EMBL" id="CP038462">
    <property type="protein sequence ID" value="QCC76643.1"/>
    <property type="molecule type" value="Genomic_DNA"/>
</dbReference>
<name>A0A4P7U901_9ACTN</name>
<dbReference type="InterPro" id="IPR009057">
    <property type="entry name" value="Homeodomain-like_sf"/>
</dbReference>
<evidence type="ECO:0000313" key="7">
    <source>
        <dbReference type="EMBL" id="QCC76643.1"/>
    </source>
</evidence>
<dbReference type="Pfam" id="PF00440">
    <property type="entry name" value="TetR_N"/>
    <property type="match status" value="1"/>
</dbReference>
<feature type="domain" description="HTH tetR-type" evidence="5">
    <location>
        <begin position="15"/>
        <end position="75"/>
    </location>
</feature>
<dbReference type="GO" id="GO:0003700">
    <property type="term" value="F:DNA-binding transcription factor activity"/>
    <property type="evidence" value="ECO:0007669"/>
    <property type="project" value="TreeGrafter"/>
</dbReference>
<dbReference type="InterPro" id="IPR001647">
    <property type="entry name" value="HTH_TetR"/>
</dbReference>
<keyword evidence="9" id="KW-1185">Reference proteome</keyword>
<dbReference type="SUPFAM" id="SSF46689">
    <property type="entry name" value="Homeodomain-like"/>
    <property type="match status" value="1"/>
</dbReference>
<sequence>MPDTDPAARGSRRRERTRTQVLDACEQLLSERAAEEIRVEDVAARAGISAASVYVHFGTKDGLLAAVTERVLDTASLMIPDLRERMVFCEASTPMTQERFTLTSDGSCYGIAPLLKNLGPFRPKVTTHIPGLFLGGASTEHMVGINATIWGGMKTAGTILGRDLEQEVKDGAVFVDESRLTEITDVWDPLLASKPGSTIRRAVRRRPKATA</sequence>
<dbReference type="PRINTS" id="PR00455">
    <property type="entry name" value="HTHTETR"/>
</dbReference>
<keyword evidence="3" id="KW-0804">Transcription</keyword>
<dbReference type="PANTHER" id="PTHR30055:SF234">
    <property type="entry name" value="HTH-TYPE TRANSCRIPTIONAL REGULATOR BETI"/>
    <property type="match status" value="1"/>
</dbReference>
<keyword evidence="1" id="KW-0805">Transcription regulation</keyword>
<reference evidence="7 8" key="1">
    <citation type="journal article" date="2008" name="Int. J. Syst. Evol. Microbiol.">
        <title>Nocardioides daphniae sp. nov., isolated from Daphnia cucullata (Crustacea: Cladocera).</title>
        <authorList>
            <person name="Toth E.M."/>
            <person name="Keki Z."/>
            <person name="Homonnay Z.G."/>
            <person name="Borsodi A.K."/>
            <person name="Marialigeti K."/>
            <person name="Schumann P."/>
        </authorList>
    </citation>
    <scope>NUCLEOTIDE SEQUENCE [LARGE SCALE GENOMIC DNA]</scope>
    <source>
        <strain evidence="7 8">JCM 16608</strain>
    </source>
</reference>
<evidence type="ECO:0000256" key="2">
    <source>
        <dbReference type="ARBA" id="ARBA00023125"/>
    </source>
</evidence>
<reference evidence="7" key="4">
    <citation type="submission" date="2019-03" db="EMBL/GenBank/DDBJ databases">
        <authorList>
            <person name="Huang Y."/>
        </authorList>
    </citation>
    <scope>NUCLEOTIDE SEQUENCE</scope>
    <source>
        <strain evidence="7">JCM 16608</strain>
    </source>
</reference>
<evidence type="ECO:0000313" key="8">
    <source>
        <dbReference type="Proteomes" id="UP000297025"/>
    </source>
</evidence>
<gene>
    <name evidence="7" type="ORF">E2C04_04425</name>
    <name evidence="6" type="ORF">GCM10007231_12440</name>
</gene>
<dbReference type="InterPro" id="IPR050109">
    <property type="entry name" value="HTH-type_TetR-like_transc_reg"/>
</dbReference>
<reference evidence="6" key="2">
    <citation type="journal article" date="2014" name="Int. J. Syst. Evol. Microbiol.">
        <title>Complete genome of a new Firmicutes species belonging to the dominant human colonic microbiota ('Ruminococcus bicirculans') reveals two chromosomes and a selective capacity to utilize plant glucans.</title>
        <authorList>
            <consortium name="NISC Comparative Sequencing Program"/>
            <person name="Wegmann U."/>
            <person name="Louis P."/>
            <person name="Goesmann A."/>
            <person name="Henrissat B."/>
            <person name="Duncan S.H."/>
            <person name="Flint H.J."/>
        </authorList>
    </citation>
    <scope>NUCLEOTIDE SEQUENCE</scope>
    <source>
        <strain evidence="6">CCM 7403</strain>
    </source>
</reference>
<organism evidence="7 8">
    <name type="scientific">Nocardioides daphniae</name>
    <dbReference type="NCBI Taxonomy" id="402297"/>
    <lineage>
        <taxon>Bacteria</taxon>
        <taxon>Bacillati</taxon>
        <taxon>Actinomycetota</taxon>
        <taxon>Actinomycetes</taxon>
        <taxon>Propionibacteriales</taxon>
        <taxon>Nocardioidaceae</taxon>
        <taxon>Nocardioides</taxon>
    </lineage>
</organism>
<dbReference type="RefSeq" id="WP_135831692.1">
    <property type="nucleotide sequence ID" value="NZ_BMCK01000002.1"/>
</dbReference>
<evidence type="ECO:0000256" key="1">
    <source>
        <dbReference type="ARBA" id="ARBA00023015"/>
    </source>
</evidence>
<dbReference type="Gene3D" id="1.10.357.10">
    <property type="entry name" value="Tetracycline Repressor, domain 2"/>
    <property type="match status" value="1"/>
</dbReference>
<feature type="DNA-binding region" description="H-T-H motif" evidence="4">
    <location>
        <begin position="38"/>
        <end position="57"/>
    </location>
</feature>
<proteinExistence type="predicted"/>
<dbReference type="OrthoDB" id="9774675at2"/>
<dbReference type="AlphaFoldDB" id="A0A4P7U901"/>
<evidence type="ECO:0000256" key="4">
    <source>
        <dbReference type="PROSITE-ProRule" id="PRU00335"/>
    </source>
</evidence>
<dbReference type="Proteomes" id="UP000630594">
    <property type="component" value="Unassembled WGS sequence"/>
</dbReference>
<evidence type="ECO:0000256" key="3">
    <source>
        <dbReference type="ARBA" id="ARBA00023163"/>
    </source>
</evidence>
<dbReference type="KEGG" id="ndp:E2C04_04425"/>
<evidence type="ECO:0000313" key="6">
    <source>
        <dbReference type="EMBL" id="GGD15003.1"/>
    </source>
</evidence>
<dbReference type="EMBL" id="BMCK01000002">
    <property type="protein sequence ID" value="GGD15003.1"/>
    <property type="molecule type" value="Genomic_DNA"/>
</dbReference>
<evidence type="ECO:0000259" key="5">
    <source>
        <dbReference type="PROSITE" id="PS50977"/>
    </source>
</evidence>
<accession>A0A4P7U901</accession>
<reference evidence="9" key="3">
    <citation type="journal article" date="2019" name="Int. J. Syst. Evol. Microbiol.">
        <title>The Global Catalogue of Microorganisms (GCM) 10K type strain sequencing project: providing services to taxonomists for standard genome sequencing and annotation.</title>
        <authorList>
            <consortium name="The Broad Institute Genomics Platform"/>
            <consortium name="The Broad Institute Genome Sequencing Center for Infectious Disease"/>
            <person name="Wu L."/>
            <person name="Ma J."/>
        </authorList>
    </citation>
    <scope>NUCLEOTIDE SEQUENCE [LARGE SCALE GENOMIC DNA]</scope>
    <source>
        <strain evidence="9">CCM 7403</strain>
    </source>
</reference>